<reference evidence="2 3" key="1">
    <citation type="submission" date="2022-06" db="EMBL/GenBank/DDBJ databases">
        <title>Paraconexibacter antarcticus.</title>
        <authorList>
            <person name="Kim C.S."/>
        </authorList>
    </citation>
    <scope>NUCLEOTIDE SEQUENCE [LARGE SCALE GENOMIC DNA]</scope>
    <source>
        <strain evidence="2 3">02-257</strain>
    </source>
</reference>
<keyword evidence="2" id="KW-0808">Transferase</keyword>
<proteinExistence type="predicted"/>
<evidence type="ECO:0000259" key="1">
    <source>
        <dbReference type="Pfam" id="PF13847"/>
    </source>
</evidence>
<dbReference type="CDD" id="cd02440">
    <property type="entry name" value="AdoMet_MTases"/>
    <property type="match status" value="1"/>
</dbReference>
<dbReference type="PANTHER" id="PTHR43464:SF82">
    <property type="entry name" value="METHYLTRANSFERASE DOMAIN-CONTAINING PROTEIN"/>
    <property type="match status" value="1"/>
</dbReference>
<dbReference type="InterPro" id="IPR029063">
    <property type="entry name" value="SAM-dependent_MTases_sf"/>
</dbReference>
<evidence type="ECO:0000313" key="3">
    <source>
        <dbReference type="Proteomes" id="UP001056035"/>
    </source>
</evidence>
<feature type="domain" description="Methyltransferase" evidence="1">
    <location>
        <begin position="49"/>
        <end position="156"/>
    </location>
</feature>
<keyword evidence="2" id="KW-0489">Methyltransferase</keyword>
<protein>
    <submittedName>
        <fullName evidence="2">Class I SAM-dependent methyltransferase</fullName>
    </submittedName>
</protein>
<dbReference type="Gene3D" id="3.40.50.150">
    <property type="entry name" value="Vaccinia Virus protein VP39"/>
    <property type="match status" value="1"/>
</dbReference>
<dbReference type="RefSeq" id="WP_254570842.1">
    <property type="nucleotide sequence ID" value="NZ_CP098502.1"/>
</dbReference>
<sequence length="288" mass="30443">MVQTTPGNAEALEAWDGVLFDRFVEYRDQVVTALGSHGDRALELDPPRPGEHLLDIGCGFGDMSQQLAAAVGPAGHVTGVDASARFVAASRAEAAAAGVTNVDFLAADVQVGDLGGPYDAAYSRMGTMFFANPVLALRNVAATLKPGGRLCMVVWRRKLDNEWVLLAEQVAERHLTHPDETDEPTCGPGPFSMANADTVCDVLHHAGFRDTTLHRVDLPVLAGRDVDAATDFVMALGPAGELIRVNGAAAEPLRPLIEAEIKAAFRPLLTPDGVLTGSSTWVVTAVRA</sequence>
<dbReference type="Pfam" id="PF13847">
    <property type="entry name" value="Methyltransf_31"/>
    <property type="match status" value="1"/>
</dbReference>
<dbReference type="SUPFAM" id="SSF53335">
    <property type="entry name" value="S-adenosyl-L-methionine-dependent methyltransferases"/>
    <property type="match status" value="1"/>
</dbReference>
<organism evidence="2 3">
    <name type="scientific">Paraconexibacter antarcticus</name>
    <dbReference type="NCBI Taxonomy" id="2949664"/>
    <lineage>
        <taxon>Bacteria</taxon>
        <taxon>Bacillati</taxon>
        <taxon>Actinomycetota</taxon>
        <taxon>Thermoleophilia</taxon>
        <taxon>Solirubrobacterales</taxon>
        <taxon>Paraconexibacteraceae</taxon>
        <taxon>Paraconexibacter</taxon>
    </lineage>
</organism>
<dbReference type="GO" id="GO:0032259">
    <property type="term" value="P:methylation"/>
    <property type="evidence" value="ECO:0007669"/>
    <property type="project" value="UniProtKB-KW"/>
</dbReference>
<dbReference type="EMBL" id="CP098502">
    <property type="protein sequence ID" value="UTI64129.1"/>
    <property type="molecule type" value="Genomic_DNA"/>
</dbReference>
<name>A0ABY5DR96_9ACTN</name>
<gene>
    <name evidence="2" type="ORF">NBH00_22670</name>
</gene>
<keyword evidence="3" id="KW-1185">Reference proteome</keyword>
<accession>A0ABY5DR96</accession>
<dbReference type="PANTHER" id="PTHR43464">
    <property type="entry name" value="METHYLTRANSFERASE"/>
    <property type="match status" value="1"/>
</dbReference>
<dbReference type="InterPro" id="IPR025714">
    <property type="entry name" value="Methyltranfer_dom"/>
</dbReference>
<dbReference type="Proteomes" id="UP001056035">
    <property type="component" value="Chromosome"/>
</dbReference>
<dbReference type="GO" id="GO:0008168">
    <property type="term" value="F:methyltransferase activity"/>
    <property type="evidence" value="ECO:0007669"/>
    <property type="project" value="UniProtKB-KW"/>
</dbReference>
<evidence type="ECO:0000313" key="2">
    <source>
        <dbReference type="EMBL" id="UTI64129.1"/>
    </source>
</evidence>